<proteinExistence type="predicted"/>
<evidence type="ECO:0000259" key="1">
    <source>
        <dbReference type="Pfam" id="PF00561"/>
    </source>
</evidence>
<gene>
    <name evidence="2" type="ORF">BJ981_004075</name>
</gene>
<dbReference type="InterPro" id="IPR050266">
    <property type="entry name" value="AB_hydrolase_sf"/>
</dbReference>
<reference evidence="2 3" key="1">
    <citation type="submission" date="2020-08" db="EMBL/GenBank/DDBJ databases">
        <title>Sequencing the genomes of 1000 actinobacteria strains.</title>
        <authorList>
            <person name="Klenk H.-P."/>
        </authorList>
    </citation>
    <scope>NUCLEOTIDE SEQUENCE [LARGE SCALE GENOMIC DNA]</scope>
    <source>
        <strain evidence="2 3">DSM 45790</strain>
    </source>
</reference>
<dbReference type="AlphaFoldDB" id="A0A7W8Z6N5"/>
<comment type="caution">
    <text evidence="2">The sequence shown here is derived from an EMBL/GenBank/DDBJ whole genome shotgun (WGS) entry which is preliminary data.</text>
</comment>
<dbReference type="RefSeq" id="WP_184612896.1">
    <property type="nucleotide sequence ID" value="NZ_BOOS01000072.1"/>
</dbReference>
<feature type="domain" description="AB hydrolase-1" evidence="1">
    <location>
        <begin position="25"/>
        <end position="136"/>
    </location>
</feature>
<dbReference type="Gene3D" id="3.40.50.1820">
    <property type="entry name" value="alpha/beta hydrolase"/>
    <property type="match status" value="1"/>
</dbReference>
<name>A0A7W8Z6N5_9ACTN</name>
<dbReference type="Pfam" id="PF00561">
    <property type="entry name" value="Abhydrolase_1"/>
    <property type="match status" value="1"/>
</dbReference>
<dbReference type="SUPFAM" id="SSF53474">
    <property type="entry name" value="alpha/beta-Hydrolases"/>
    <property type="match status" value="1"/>
</dbReference>
<protein>
    <submittedName>
        <fullName evidence="2">Pimeloyl-ACP methyl ester carboxylesterase</fullName>
    </submittedName>
</protein>
<organism evidence="2 3">
    <name type="scientific">Sphaerisporangium krabiense</name>
    <dbReference type="NCBI Taxonomy" id="763782"/>
    <lineage>
        <taxon>Bacteria</taxon>
        <taxon>Bacillati</taxon>
        <taxon>Actinomycetota</taxon>
        <taxon>Actinomycetes</taxon>
        <taxon>Streptosporangiales</taxon>
        <taxon>Streptosporangiaceae</taxon>
        <taxon>Sphaerisporangium</taxon>
    </lineage>
</organism>
<accession>A0A7W8Z6N5</accession>
<dbReference type="GO" id="GO:0003824">
    <property type="term" value="F:catalytic activity"/>
    <property type="evidence" value="ECO:0007669"/>
    <property type="project" value="UniProtKB-ARBA"/>
</dbReference>
<keyword evidence="3" id="KW-1185">Reference proteome</keyword>
<evidence type="ECO:0000313" key="3">
    <source>
        <dbReference type="Proteomes" id="UP000588112"/>
    </source>
</evidence>
<dbReference type="PANTHER" id="PTHR43798">
    <property type="entry name" value="MONOACYLGLYCEROL LIPASE"/>
    <property type="match status" value="1"/>
</dbReference>
<dbReference type="Proteomes" id="UP000588112">
    <property type="component" value="Unassembled WGS sequence"/>
</dbReference>
<dbReference type="InterPro" id="IPR000073">
    <property type="entry name" value="AB_hydrolase_1"/>
</dbReference>
<evidence type="ECO:0000313" key="2">
    <source>
        <dbReference type="EMBL" id="MBB5628376.1"/>
    </source>
</evidence>
<dbReference type="EMBL" id="JACHBR010000001">
    <property type="protein sequence ID" value="MBB5628376.1"/>
    <property type="molecule type" value="Genomic_DNA"/>
</dbReference>
<sequence length="249" mass="25224">MHDRPALAYRLFPPDTDDGRAAGSPPVLLLHGFASDGESDWVAPGTVAALTAAGRTVILPDLRGHGASPAPASGAETTAAAQAADLLAVLDGAGAGTFDVAGYSLGARLAWELADTVPGRVRRAVLGGLAPMEPFTGVDVAALHGAVDGGAEPADPMTGMIAGMVRSKGERAKALAFVVEGLHDSPFDPKAWAGPTPPVFVRGEDDVMTNGIERIVGVVGGELIVVPGDHFQALAGAEFRGIVVRALGE</sequence>
<dbReference type="InterPro" id="IPR029058">
    <property type="entry name" value="AB_hydrolase_fold"/>
</dbReference>